<reference evidence="1 2" key="1">
    <citation type="submission" date="2018-08" db="EMBL/GenBank/DDBJ databases">
        <title>Genome and evolution of the arbuscular mycorrhizal fungus Diversispora epigaea (formerly Glomus versiforme) and its bacterial endosymbionts.</title>
        <authorList>
            <person name="Sun X."/>
            <person name="Fei Z."/>
            <person name="Harrison M."/>
        </authorList>
    </citation>
    <scope>NUCLEOTIDE SEQUENCE [LARGE SCALE GENOMIC DNA]</scope>
    <source>
        <strain evidence="1 2">IT104</strain>
    </source>
</reference>
<dbReference type="EMBL" id="PQFF01000011">
    <property type="protein sequence ID" value="RHZ89504.1"/>
    <property type="molecule type" value="Genomic_DNA"/>
</dbReference>
<sequence>MKNDFPWLILILGALHEEMNMLKAFVELNWDIDMKDFAHCQGYRTENQLRFFKKCSDHHKSWDSVCNIYRHAMASELMWPYIISDKNPSVEAIINFRTGVRFNRPLLRLAARRTFAPIWSARRHPIYRSIEIYDEEQMLRLKPEVCNLIQERIVTSRSKLLNQHQGHDAILEEFNRVLKSLIPPIPSQRHWEIAARNCTKFLKLRTNLFNLIGYSGNDTQEPRTRPNFTTESCRFRAQIRKIQFVNPKADNRVFQNISGEWKLSEEMKRFSEIAHEKRIGFIKAKLNKKISDVWHPIPITCEDADLQKNENNRRQIRGCHRLNPKYCDFVILEMEAKNI</sequence>
<name>A0A397JW74_9GLOM</name>
<evidence type="ECO:0000313" key="2">
    <source>
        <dbReference type="Proteomes" id="UP000266861"/>
    </source>
</evidence>
<dbReference type="Proteomes" id="UP000266861">
    <property type="component" value="Unassembled WGS sequence"/>
</dbReference>
<dbReference type="OrthoDB" id="2448326at2759"/>
<proteinExistence type="predicted"/>
<protein>
    <submittedName>
        <fullName evidence="1">Uncharacterized protein</fullName>
    </submittedName>
</protein>
<organism evidence="1 2">
    <name type="scientific">Diversispora epigaea</name>
    <dbReference type="NCBI Taxonomy" id="1348612"/>
    <lineage>
        <taxon>Eukaryota</taxon>
        <taxon>Fungi</taxon>
        <taxon>Fungi incertae sedis</taxon>
        <taxon>Mucoromycota</taxon>
        <taxon>Glomeromycotina</taxon>
        <taxon>Glomeromycetes</taxon>
        <taxon>Diversisporales</taxon>
        <taxon>Diversisporaceae</taxon>
        <taxon>Diversispora</taxon>
    </lineage>
</organism>
<keyword evidence="2" id="KW-1185">Reference proteome</keyword>
<dbReference type="AlphaFoldDB" id="A0A397JW74"/>
<evidence type="ECO:0000313" key="1">
    <source>
        <dbReference type="EMBL" id="RHZ89504.1"/>
    </source>
</evidence>
<accession>A0A397JW74</accession>
<gene>
    <name evidence="1" type="ORF">Glove_13g300</name>
</gene>
<comment type="caution">
    <text evidence="1">The sequence shown here is derived from an EMBL/GenBank/DDBJ whole genome shotgun (WGS) entry which is preliminary data.</text>
</comment>